<accession>A0A8J7B6X9</accession>
<dbReference type="RefSeq" id="WP_194027819.1">
    <property type="nucleotide sequence ID" value="NZ_JADEWZ010000003.1"/>
</dbReference>
<comment type="caution">
    <text evidence="1">The sequence shown here is derived from an EMBL/GenBank/DDBJ whole genome shotgun (WGS) entry which is preliminary data.</text>
</comment>
<evidence type="ECO:0000313" key="1">
    <source>
        <dbReference type="EMBL" id="MBE9114721.1"/>
    </source>
</evidence>
<proteinExistence type="predicted"/>
<keyword evidence="2" id="KW-1185">Reference proteome</keyword>
<reference evidence="1" key="1">
    <citation type="submission" date="2020-10" db="EMBL/GenBank/DDBJ databases">
        <authorList>
            <person name="Castelo-Branco R."/>
            <person name="Eusebio N."/>
            <person name="Adriana R."/>
            <person name="Vieira A."/>
            <person name="Brugerolle De Fraissinette N."/>
            <person name="Rezende De Castro R."/>
            <person name="Schneider M.P."/>
            <person name="Vasconcelos V."/>
            <person name="Leao P.N."/>
        </authorList>
    </citation>
    <scope>NUCLEOTIDE SEQUENCE</scope>
    <source>
        <strain evidence="1">LEGE 07157</strain>
    </source>
</reference>
<dbReference type="AlphaFoldDB" id="A0A8J7B6X9"/>
<sequence>MKYFDAIAREYLVSGAIPFCRRAKFIPNGNHYRSTMSRPYCNCFEAQYSGSKWSKTKLHTEQQDTECDAWKRLLELVEIAAADKRKVFVPSLDFTSGSDRCFTTFGQCLLARLY</sequence>
<evidence type="ECO:0000313" key="2">
    <source>
        <dbReference type="Proteomes" id="UP000654482"/>
    </source>
</evidence>
<organism evidence="1 2">
    <name type="scientific">Lusitaniella coriacea LEGE 07157</name>
    <dbReference type="NCBI Taxonomy" id="945747"/>
    <lineage>
        <taxon>Bacteria</taxon>
        <taxon>Bacillati</taxon>
        <taxon>Cyanobacteriota</taxon>
        <taxon>Cyanophyceae</taxon>
        <taxon>Spirulinales</taxon>
        <taxon>Lusitaniellaceae</taxon>
        <taxon>Lusitaniella</taxon>
    </lineage>
</organism>
<protein>
    <submittedName>
        <fullName evidence="1">Uncharacterized protein</fullName>
    </submittedName>
</protein>
<dbReference type="Proteomes" id="UP000654482">
    <property type="component" value="Unassembled WGS sequence"/>
</dbReference>
<gene>
    <name evidence="1" type="ORF">IQ249_02310</name>
</gene>
<name>A0A8J7B6X9_9CYAN</name>
<dbReference type="EMBL" id="JADEWZ010000003">
    <property type="protein sequence ID" value="MBE9114721.1"/>
    <property type="molecule type" value="Genomic_DNA"/>
</dbReference>